<protein>
    <submittedName>
        <fullName evidence="1">Uncharacterized protein</fullName>
    </submittedName>
</protein>
<gene>
    <name evidence="1" type="ORF">QYE76_007124</name>
</gene>
<evidence type="ECO:0000313" key="2">
    <source>
        <dbReference type="Proteomes" id="UP001231189"/>
    </source>
</evidence>
<sequence length="232" mass="23564">MHVSLKGTCGGLAAISMDVRDRGEGYGGVKIEGRPASTAAGRLPSEVAVMVVTSAPDEPTSGTFLASLASRELAPLYPAPATMHVSLKGTCGGLAAISMDVRDRGEGYGGVKIEGRPASTAAGRLPSEVAVMVVTSAPDEPTSGTFLASLASRELAPLYPAPATMHVSLKGTCGGLAAISMDVRDRGEGYGGVKIEGRPASTAAGRLPSEVAVMVVTSAPDEPMSGTFRKYK</sequence>
<dbReference type="AlphaFoldDB" id="A0AAD8W3Z9"/>
<dbReference type="EMBL" id="JAUUTY010000005">
    <property type="protein sequence ID" value="KAK1632809.1"/>
    <property type="molecule type" value="Genomic_DNA"/>
</dbReference>
<comment type="caution">
    <text evidence="1">The sequence shown here is derived from an EMBL/GenBank/DDBJ whole genome shotgun (WGS) entry which is preliminary data.</text>
</comment>
<name>A0AAD8W3Z9_LOLMU</name>
<evidence type="ECO:0000313" key="1">
    <source>
        <dbReference type="EMBL" id="KAK1632809.1"/>
    </source>
</evidence>
<proteinExistence type="predicted"/>
<accession>A0AAD8W3Z9</accession>
<organism evidence="1 2">
    <name type="scientific">Lolium multiflorum</name>
    <name type="common">Italian ryegrass</name>
    <name type="synonym">Lolium perenne subsp. multiflorum</name>
    <dbReference type="NCBI Taxonomy" id="4521"/>
    <lineage>
        <taxon>Eukaryota</taxon>
        <taxon>Viridiplantae</taxon>
        <taxon>Streptophyta</taxon>
        <taxon>Embryophyta</taxon>
        <taxon>Tracheophyta</taxon>
        <taxon>Spermatophyta</taxon>
        <taxon>Magnoliopsida</taxon>
        <taxon>Liliopsida</taxon>
        <taxon>Poales</taxon>
        <taxon>Poaceae</taxon>
        <taxon>BOP clade</taxon>
        <taxon>Pooideae</taxon>
        <taxon>Poodae</taxon>
        <taxon>Poeae</taxon>
        <taxon>Poeae Chloroplast Group 2 (Poeae type)</taxon>
        <taxon>Loliodinae</taxon>
        <taxon>Loliinae</taxon>
        <taxon>Lolium</taxon>
    </lineage>
</organism>
<dbReference type="Proteomes" id="UP001231189">
    <property type="component" value="Unassembled WGS sequence"/>
</dbReference>
<keyword evidence="2" id="KW-1185">Reference proteome</keyword>
<reference evidence="1" key="1">
    <citation type="submission" date="2023-07" db="EMBL/GenBank/DDBJ databases">
        <title>A chromosome-level genome assembly of Lolium multiflorum.</title>
        <authorList>
            <person name="Chen Y."/>
            <person name="Copetti D."/>
            <person name="Kolliker R."/>
            <person name="Studer B."/>
        </authorList>
    </citation>
    <scope>NUCLEOTIDE SEQUENCE</scope>
    <source>
        <strain evidence="1">02402/16</strain>
        <tissue evidence="1">Leaf</tissue>
    </source>
</reference>